<evidence type="ECO:0000256" key="3">
    <source>
        <dbReference type="ARBA" id="ARBA00022475"/>
    </source>
</evidence>
<evidence type="ECO:0000256" key="8">
    <source>
        <dbReference type="SAM" id="Phobius"/>
    </source>
</evidence>
<comment type="subcellular location">
    <subcellularLocation>
        <location evidence="1 7">Cell membrane</location>
        <topology evidence="1 7">Multi-pass membrane protein</topology>
    </subcellularLocation>
</comment>
<organism evidence="9 10">
    <name type="scientific">Micromonospora humidisoli</name>
    <dbReference type="NCBI Taxonomy" id="2807622"/>
    <lineage>
        <taxon>Bacteria</taxon>
        <taxon>Bacillati</taxon>
        <taxon>Actinomycetota</taxon>
        <taxon>Actinomycetes</taxon>
        <taxon>Micromonosporales</taxon>
        <taxon>Micromonosporaceae</taxon>
        <taxon>Micromonospora</taxon>
    </lineage>
</organism>
<keyword evidence="10" id="KW-1185">Reference proteome</keyword>
<reference evidence="9 10" key="1">
    <citation type="submission" date="2021-02" db="EMBL/GenBank/DDBJ databases">
        <authorList>
            <person name="Lee D.-H."/>
        </authorList>
    </citation>
    <scope>NUCLEOTIDE SEQUENCE [LARGE SCALE GENOMIC DNA]</scope>
    <source>
        <strain evidence="9 10">MMS20-R2-29</strain>
    </source>
</reference>
<accession>A0ABS2JHB2</accession>
<keyword evidence="2" id="KW-0813">Transport</keyword>
<keyword evidence="3" id="KW-1003">Cell membrane</keyword>
<dbReference type="RefSeq" id="WP_204961074.1">
    <property type="nucleotide sequence ID" value="NZ_JAFEUO010000007.1"/>
</dbReference>
<dbReference type="InterPro" id="IPR037185">
    <property type="entry name" value="EmrE-like"/>
</dbReference>
<keyword evidence="5 8" id="KW-1133">Transmembrane helix</keyword>
<dbReference type="Proteomes" id="UP000809587">
    <property type="component" value="Unassembled WGS sequence"/>
</dbReference>
<comment type="similarity">
    <text evidence="7">Belongs to the drug/metabolite transporter (DMT) superfamily. Small multidrug resistance (SMR) (TC 2.A.7.1) family.</text>
</comment>
<proteinExistence type="inferred from homology"/>
<dbReference type="Pfam" id="PF00893">
    <property type="entry name" value="Multi_Drug_Res"/>
    <property type="match status" value="1"/>
</dbReference>
<dbReference type="Gene3D" id="1.10.3730.20">
    <property type="match status" value="1"/>
</dbReference>
<feature type="transmembrane region" description="Helical" evidence="8">
    <location>
        <begin position="57"/>
        <end position="78"/>
    </location>
</feature>
<dbReference type="EMBL" id="JAFEUO010000007">
    <property type="protein sequence ID" value="MBM7085873.1"/>
    <property type="molecule type" value="Genomic_DNA"/>
</dbReference>
<dbReference type="InterPro" id="IPR000390">
    <property type="entry name" value="Small_drug/metabolite_transptr"/>
</dbReference>
<dbReference type="PANTHER" id="PTHR30561">
    <property type="entry name" value="SMR FAMILY PROTON-DEPENDENT DRUG EFFLUX TRANSPORTER SUGE"/>
    <property type="match status" value="1"/>
</dbReference>
<name>A0ABS2JHB2_9ACTN</name>
<feature type="transmembrane region" description="Helical" evidence="8">
    <location>
        <begin position="84"/>
        <end position="103"/>
    </location>
</feature>
<sequence>MAYLFLLIAIGAEVAGTSLLKATQGFTRLWPTVGLAVAYLLAFGMLALAVRDIPVGVAYAMWSGLGTAAIVAVGAAFLGEPLSLTKVIGVGLIIGGVVVLNLGGAH</sequence>
<protein>
    <submittedName>
        <fullName evidence="9">Multidrug efflux SMR transporter</fullName>
    </submittedName>
</protein>
<evidence type="ECO:0000256" key="4">
    <source>
        <dbReference type="ARBA" id="ARBA00022692"/>
    </source>
</evidence>
<keyword evidence="6 8" id="KW-0472">Membrane</keyword>
<feature type="transmembrane region" description="Helical" evidence="8">
    <location>
        <begin position="30"/>
        <end position="50"/>
    </location>
</feature>
<dbReference type="SUPFAM" id="SSF103481">
    <property type="entry name" value="Multidrug resistance efflux transporter EmrE"/>
    <property type="match status" value="1"/>
</dbReference>
<gene>
    <name evidence="9" type="ORF">JQN84_25430</name>
</gene>
<evidence type="ECO:0000313" key="9">
    <source>
        <dbReference type="EMBL" id="MBM7085873.1"/>
    </source>
</evidence>
<keyword evidence="4 7" id="KW-0812">Transmembrane</keyword>
<evidence type="ECO:0000256" key="7">
    <source>
        <dbReference type="RuleBase" id="RU003942"/>
    </source>
</evidence>
<evidence type="ECO:0000256" key="5">
    <source>
        <dbReference type="ARBA" id="ARBA00022989"/>
    </source>
</evidence>
<evidence type="ECO:0000256" key="2">
    <source>
        <dbReference type="ARBA" id="ARBA00022448"/>
    </source>
</evidence>
<dbReference type="InterPro" id="IPR045324">
    <property type="entry name" value="Small_multidrug_res"/>
</dbReference>
<evidence type="ECO:0000256" key="1">
    <source>
        <dbReference type="ARBA" id="ARBA00004651"/>
    </source>
</evidence>
<comment type="caution">
    <text evidence="9">The sequence shown here is derived from an EMBL/GenBank/DDBJ whole genome shotgun (WGS) entry which is preliminary data.</text>
</comment>
<evidence type="ECO:0000313" key="10">
    <source>
        <dbReference type="Proteomes" id="UP000809587"/>
    </source>
</evidence>
<evidence type="ECO:0000256" key="6">
    <source>
        <dbReference type="ARBA" id="ARBA00023136"/>
    </source>
</evidence>
<dbReference type="PANTHER" id="PTHR30561:SF1">
    <property type="entry name" value="MULTIDRUG TRANSPORTER EMRE"/>
    <property type="match status" value="1"/>
</dbReference>